<evidence type="ECO:0000313" key="1">
    <source>
        <dbReference type="EMBL" id="KAJ1127871.1"/>
    </source>
</evidence>
<accession>A0AAV7PKK2</accession>
<protein>
    <submittedName>
        <fullName evidence="1">Uncharacterized protein</fullName>
    </submittedName>
</protein>
<name>A0AAV7PKK2_PLEWA</name>
<dbReference type="Proteomes" id="UP001066276">
    <property type="component" value="Chromosome 7"/>
</dbReference>
<dbReference type="EMBL" id="JANPWB010000011">
    <property type="protein sequence ID" value="KAJ1127871.1"/>
    <property type="molecule type" value="Genomic_DNA"/>
</dbReference>
<gene>
    <name evidence="1" type="ORF">NDU88_006264</name>
</gene>
<evidence type="ECO:0000313" key="2">
    <source>
        <dbReference type="Proteomes" id="UP001066276"/>
    </source>
</evidence>
<organism evidence="1 2">
    <name type="scientific">Pleurodeles waltl</name>
    <name type="common">Iberian ribbed newt</name>
    <dbReference type="NCBI Taxonomy" id="8319"/>
    <lineage>
        <taxon>Eukaryota</taxon>
        <taxon>Metazoa</taxon>
        <taxon>Chordata</taxon>
        <taxon>Craniata</taxon>
        <taxon>Vertebrata</taxon>
        <taxon>Euteleostomi</taxon>
        <taxon>Amphibia</taxon>
        <taxon>Batrachia</taxon>
        <taxon>Caudata</taxon>
        <taxon>Salamandroidea</taxon>
        <taxon>Salamandridae</taxon>
        <taxon>Pleurodelinae</taxon>
        <taxon>Pleurodeles</taxon>
    </lineage>
</organism>
<reference evidence="1" key="1">
    <citation type="journal article" date="2022" name="bioRxiv">
        <title>Sequencing and chromosome-scale assembly of the giantPleurodeles waltlgenome.</title>
        <authorList>
            <person name="Brown T."/>
            <person name="Elewa A."/>
            <person name="Iarovenko S."/>
            <person name="Subramanian E."/>
            <person name="Araus A.J."/>
            <person name="Petzold A."/>
            <person name="Susuki M."/>
            <person name="Suzuki K.-i.T."/>
            <person name="Hayashi T."/>
            <person name="Toyoda A."/>
            <person name="Oliveira C."/>
            <person name="Osipova E."/>
            <person name="Leigh N.D."/>
            <person name="Simon A."/>
            <person name="Yun M.H."/>
        </authorList>
    </citation>
    <scope>NUCLEOTIDE SEQUENCE</scope>
    <source>
        <strain evidence="1">20211129_DDA</strain>
        <tissue evidence="1">Liver</tissue>
    </source>
</reference>
<sequence>MSAFTLLLHCIHIGGHGPSIQRCGPRVKSEEERKRRGEVRSIHPMSELLMYIWLGAVQPGVSKESFPIAGLVGALTEHLEIRPALPGASWPYLKVAASNPPRSRVGQPFTANGSLQFQTGLCQPYCPHQFMWQPPSLYRILQPRWNLRGVPVVAELWTVKSSPHEGGPHNSSRPWVPLRCGGGHRTVVAGAGTYRAG</sequence>
<comment type="caution">
    <text evidence="1">The sequence shown here is derived from an EMBL/GenBank/DDBJ whole genome shotgun (WGS) entry which is preliminary data.</text>
</comment>
<keyword evidence="2" id="KW-1185">Reference proteome</keyword>
<dbReference type="AlphaFoldDB" id="A0AAV7PKK2"/>
<proteinExistence type="predicted"/>